<keyword evidence="4 6" id="KW-1133">Transmembrane helix</keyword>
<keyword evidence="3 6" id="KW-0812">Transmembrane</keyword>
<feature type="transmembrane region" description="Helical" evidence="6">
    <location>
        <begin position="320"/>
        <end position="338"/>
    </location>
</feature>
<evidence type="ECO:0000256" key="5">
    <source>
        <dbReference type="ARBA" id="ARBA00023136"/>
    </source>
</evidence>
<organism evidence="7 8">
    <name type="scientific">candidate division TA06 bacterium</name>
    <dbReference type="NCBI Taxonomy" id="2250710"/>
    <lineage>
        <taxon>Bacteria</taxon>
        <taxon>Bacteria division TA06</taxon>
    </lineage>
</organism>
<feature type="transmembrane region" description="Helical" evidence="6">
    <location>
        <begin position="28"/>
        <end position="45"/>
    </location>
</feature>
<reference evidence="7 8" key="1">
    <citation type="submission" date="2019-03" db="EMBL/GenBank/DDBJ databases">
        <title>Metabolic potential of uncultured bacteria and archaea associated with petroleum seepage in deep-sea sediments.</title>
        <authorList>
            <person name="Dong X."/>
            <person name="Hubert C."/>
        </authorList>
    </citation>
    <scope>NUCLEOTIDE SEQUENCE [LARGE SCALE GENOMIC DNA]</scope>
    <source>
        <strain evidence="7">E29_bin36</strain>
    </source>
</reference>
<comment type="caution">
    <text evidence="7">The sequence shown here is derived from an EMBL/GenBank/DDBJ whole genome shotgun (WGS) entry which is preliminary data.</text>
</comment>
<feature type="transmembrane region" description="Helical" evidence="6">
    <location>
        <begin position="172"/>
        <end position="193"/>
    </location>
</feature>
<keyword evidence="2" id="KW-1003">Cell membrane</keyword>
<dbReference type="GO" id="GO:0005886">
    <property type="term" value="C:plasma membrane"/>
    <property type="evidence" value="ECO:0007669"/>
    <property type="project" value="UniProtKB-SubCell"/>
</dbReference>
<dbReference type="AlphaFoldDB" id="A0A523XLT4"/>
<comment type="subcellular location">
    <subcellularLocation>
        <location evidence="1">Cell membrane</location>
        <topology evidence="1">Multi-pass membrane protein</topology>
    </subcellularLocation>
</comment>
<sequence>MNRLFGKRRTPKSIQLIHDRGGFLRNSLYLLVRIIISTALMWYVLSKVDFHAIYPSFLKVNPLWLILAFSSNILGKFISGYRWQVLLAAQDVRIPLKKLISSLFVGGFFNNLLPTTVGGDAVRAYDIAVYSGKTLRSNVATVIAERVSGVLALSLLGMLALVFGFWKGADVSSYAVIILGILILSLLALITLCTSEIVPIVVRILHWLGFTRFGDELTMGFETFQVLKDKRLALMVVFALSLFLQINVVLHYYLISLSMNLSISPLYFFIIIPIALVVLLTPISINGIGLRENIYVILLSGLGVLATDAVALSWLAFGLLILQGVVGGIILALGGMKIKRPTDKPISTLKKEGI</sequence>
<feature type="transmembrane region" description="Helical" evidence="6">
    <location>
        <begin position="57"/>
        <end position="75"/>
    </location>
</feature>
<gene>
    <name evidence="7" type="ORF">E3J38_05915</name>
</gene>
<protein>
    <submittedName>
        <fullName evidence="7">Flippase-like domain-containing protein</fullName>
    </submittedName>
</protein>
<dbReference type="NCBIfam" id="TIGR00374">
    <property type="entry name" value="flippase-like domain"/>
    <property type="match status" value="1"/>
</dbReference>
<accession>A0A523XLT4</accession>
<feature type="transmembrane region" description="Helical" evidence="6">
    <location>
        <begin position="266"/>
        <end position="285"/>
    </location>
</feature>
<dbReference type="Pfam" id="PF03706">
    <property type="entry name" value="LPG_synthase_TM"/>
    <property type="match status" value="1"/>
</dbReference>
<dbReference type="Proteomes" id="UP000315534">
    <property type="component" value="Unassembled WGS sequence"/>
</dbReference>
<evidence type="ECO:0000313" key="8">
    <source>
        <dbReference type="Proteomes" id="UP000315534"/>
    </source>
</evidence>
<dbReference type="EMBL" id="SOIP01000353">
    <property type="protein sequence ID" value="TET80263.1"/>
    <property type="molecule type" value="Genomic_DNA"/>
</dbReference>
<evidence type="ECO:0000256" key="3">
    <source>
        <dbReference type="ARBA" id="ARBA00022692"/>
    </source>
</evidence>
<evidence type="ECO:0000256" key="2">
    <source>
        <dbReference type="ARBA" id="ARBA00022475"/>
    </source>
</evidence>
<evidence type="ECO:0000256" key="4">
    <source>
        <dbReference type="ARBA" id="ARBA00022989"/>
    </source>
</evidence>
<feature type="transmembrane region" description="Helical" evidence="6">
    <location>
        <begin position="232"/>
        <end position="254"/>
    </location>
</feature>
<evidence type="ECO:0000256" key="6">
    <source>
        <dbReference type="SAM" id="Phobius"/>
    </source>
</evidence>
<dbReference type="PANTHER" id="PTHR40277">
    <property type="entry name" value="BLL5419 PROTEIN"/>
    <property type="match status" value="1"/>
</dbReference>
<feature type="transmembrane region" description="Helical" evidence="6">
    <location>
        <begin position="294"/>
        <end position="314"/>
    </location>
</feature>
<evidence type="ECO:0000256" key="1">
    <source>
        <dbReference type="ARBA" id="ARBA00004651"/>
    </source>
</evidence>
<evidence type="ECO:0000313" key="7">
    <source>
        <dbReference type="EMBL" id="TET80263.1"/>
    </source>
</evidence>
<name>A0A523XLT4_UNCT6</name>
<feature type="transmembrane region" description="Helical" evidence="6">
    <location>
        <begin position="143"/>
        <end position="166"/>
    </location>
</feature>
<keyword evidence="5 6" id="KW-0472">Membrane</keyword>
<proteinExistence type="predicted"/>
<dbReference type="InterPro" id="IPR022791">
    <property type="entry name" value="L-PG_synthase/AglD"/>
</dbReference>
<dbReference type="PANTHER" id="PTHR40277:SF1">
    <property type="entry name" value="BLL5419 PROTEIN"/>
    <property type="match status" value="1"/>
</dbReference>